<dbReference type="InterPro" id="IPR006575">
    <property type="entry name" value="RWD_dom"/>
</dbReference>
<organism evidence="11 12">
    <name type="scientific">Bathycoccus prasinos</name>
    <dbReference type="NCBI Taxonomy" id="41875"/>
    <lineage>
        <taxon>Eukaryota</taxon>
        <taxon>Viridiplantae</taxon>
        <taxon>Chlorophyta</taxon>
        <taxon>Mamiellophyceae</taxon>
        <taxon>Mamiellales</taxon>
        <taxon>Bathycoccaceae</taxon>
        <taxon>Bathycoccus</taxon>
    </lineage>
</organism>
<dbReference type="Pfam" id="PF21010">
    <property type="entry name" value="HA2_C"/>
    <property type="match status" value="1"/>
</dbReference>
<protein>
    <recommendedName>
        <fullName evidence="13">P-loop containing nucleoside triphosphate hydrolase protein</fullName>
    </recommendedName>
</protein>
<feature type="region of interest" description="Disordered" evidence="8">
    <location>
        <begin position="1169"/>
        <end position="1225"/>
    </location>
</feature>
<feature type="region of interest" description="Disordered" evidence="8">
    <location>
        <begin position="432"/>
        <end position="477"/>
    </location>
</feature>
<dbReference type="Proteomes" id="UP000198341">
    <property type="component" value="Chromosome 7"/>
</dbReference>
<dbReference type="GO" id="GO:0005524">
    <property type="term" value="F:ATP binding"/>
    <property type="evidence" value="ECO:0007669"/>
    <property type="project" value="UniProtKB-KW"/>
</dbReference>
<dbReference type="InterPro" id="IPR001650">
    <property type="entry name" value="Helicase_C-like"/>
</dbReference>
<feature type="compositionally biased region" description="Polar residues" evidence="8">
    <location>
        <begin position="456"/>
        <end position="474"/>
    </location>
</feature>
<dbReference type="GO" id="GO:0003723">
    <property type="term" value="F:RNA binding"/>
    <property type="evidence" value="ECO:0007669"/>
    <property type="project" value="UniProtKB-KW"/>
</dbReference>
<evidence type="ECO:0000256" key="3">
    <source>
        <dbReference type="ARBA" id="ARBA00022806"/>
    </source>
</evidence>
<feature type="compositionally biased region" description="Acidic residues" evidence="8">
    <location>
        <begin position="1206"/>
        <end position="1217"/>
    </location>
</feature>
<dbReference type="Pfam" id="PF00270">
    <property type="entry name" value="DEAD"/>
    <property type="match status" value="1"/>
</dbReference>
<proteinExistence type="inferred from homology"/>
<dbReference type="InterPro" id="IPR014001">
    <property type="entry name" value="Helicase_ATP-bd"/>
</dbReference>
<evidence type="ECO:0000313" key="12">
    <source>
        <dbReference type="Proteomes" id="UP000198341"/>
    </source>
</evidence>
<dbReference type="CDD" id="cd11605">
    <property type="entry name" value="RWD_DRWD_ELF-like"/>
    <property type="match status" value="1"/>
</dbReference>
<dbReference type="Gene3D" id="1.20.120.1080">
    <property type="match status" value="1"/>
</dbReference>
<feature type="compositionally biased region" description="Gly residues" evidence="8">
    <location>
        <begin position="53"/>
        <end position="69"/>
    </location>
</feature>
<evidence type="ECO:0000256" key="2">
    <source>
        <dbReference type="ARBA" id="ARBA00022801"/>
    </source>
</evidence>
<feature type="region of interest" description="Disordered" evidence="8">
    <location>
        <begin position="137"/>
        <end position="166"/>
    </location>
</feature>
<dbReference type="GO" id="GO:0016787">
    <property type="term" value="F:hydrolase activity"/>
    <property type="evidence" value="ECO:0007669"/>
    <property type="project" value="UniProtKB-KW"/>
</dbReference>
<dbReference type="GeneID" id="19014622"/>
<dbReference type="Pfam" id="PF26026">
    <property type="entry name" value="RNA_hel_CTD"/>
    <property type="match status" value="1"/>
</dbReference>
<dbReference type="SMART" id="SM00847">
    <property type="entry name" value="HA2"/>
    <property type="match status" value="1"/>
</dbReference>
<feature type="coiled-coil region" evidence="7">
    <location>
        <begin position="478"/>
        <end position="505"/>
    </location>
</feature>
<dbReference type="CDD" id="cd18791">
    <property type="entry name" value="SF2_C_RHA"/>
    <property type="match status" value="1"/>
</dbReference>
<dbReference type="CDD" id="cd17917">
    <property type="entry name" value="DEXHc_RHA-like"/>
    <property type="match status" value="1"/>
</dbReference>
<keyword evidence="7" id="KW-0175">Coiled coil</keyword>
<evidence type="ECO:0000256" key="5">
    <source>
        <dbReference type="ARBA" id="ARBA00022884"/>
    </source>
</evidence>
<feature type="compositionally biased region" description="Basic and acidic residues" evidence="8">
    <location>
        <begin position="137"/>
        <end position="146"/>
    </location>
</feature>
<feature type="compositionally biased region" description="Acidic residues" evidence="8">
    <location>
        <begin position="432"/>
        <end position="444"/>
    </location>
</feature>
<feature type="region of interest" description="Disordered" evidence="8">
    <location>
        <begin position="193"/>
        <end position="226"/>
    </location>
</feature>
<keyword evidence="3" id="KW-0347">Helicase</keyword>
<keyword evidence="1" id="KW-0547">Nucleotide-binding</keyword>
<evidence type="ECO:0008006" key="13">
    <source>
        <dbReference type="Google" id="ProtNLM"/>
    </source>
</evidence>
<evidence type="ECO:0000256" key="7">
    <source>
        <dbReference type="SAM" id="Coils"/>
    </source>
</evidence>
<dbReference type="EMBL" id="FO082272">
    <property type="protein sequence ID" value="CCO65975.1"/>
    <property type="molecule type" value="Genomic_DNA"/>
</dbReference>
<dbReference type="Gene3D" id="3.40.50.300">
    <property type="entry name" value="P-loop containing nucleotide triphosphate hydrolases"/>
    <property type="match status" value="2"/>
</dbReference>
<feature type="domain" description="Helicase C-terminal" evidence="10">
    <location>
        <begin position="824"/>
        <end position="1001"/>
    </location>
</feature>
<feature type="compositionally biased region" description="Gly residues" evidence="8">
    <location>
        <begin position="1"/>
        <end position="17"/>
    </location>
</feature>
<feature type="region of interest" description="Disordered" evidence="8">
    <location>
        <begin position="1"/>
        <end position="122"/>
    </location>
</feature>
<dbReference type="Pfam" id="PF07717">
    <property type="entry name" value="OB_NTP_bind"/>
    <property type="match status" value="1"/>
</dbReference>
<reference evidence="11 12" key="1">
    <citation type="submission" date="2011-10" db="EMBL/GenBank/DDBJ databases">
        <authorList>
            <person name="Genoscope - CEA"/>
        </authorList>
    </citation>
    <scope>NUCLEOTIDE SEQUENCE [LARGE SCALE GENOMIC DNA]</scope>
    <source>
        <strain evidence="11 12">RCC 1105</strain>
    </source>
</reference>
<evidence type="ECO:0000256" key="6">
    <source>
        <dbReference type="ARBA" id="ARBA00060772"/>
    </source>
</evidence>
<dbReference type="Pfam" id="PF00271">
    <property type="entry name" value="Helicase_C"/>
    <property type="match status" value="1"/>
</dbReference>
<dbReference type="SMART" id="SM00487">
    <property type="entry name" value="DEXDc"/>
    <property type="match status" value="1"/>
</dbReference>
<evidence type="ECO:0000256" key="4">
    <source>
        <dbReference type="ARBA" id="ARBA00022840"/>
    </source>
</evidence>
<dbReference type="FunFam" id="3.40.50.300:FF:000526">
    <property type="entry name" value="DExH-box ATP-dependent RNA helicase DExH3"/>
    <property type="match status" value="1"/>
</dbReference>
<dbReference type="InterPro" id="IPR027417">
    <property type="entry name" value="P-loop_NTPase"/>
</dbReference>
<dbReference type="eggNOG" id="KOG0920">
    <property type="taxonomic scope" value="Eukaryota"/>
</dbReference>
<dbReference type="OrthoDB" id="5600252at2759"/>
<evidence type="ECO:0000259" key="9">
    <source>
        <dbReference type="PROSITE" id="PS51192"/>
    </source>
</evidence>
<dbReference type="SMART" id="SM00490">
    <property type="entry name" value="HELICc"/>
    <property type="match status" value="1"/>
</dbReference>
<dbReference type="STRING" id="41875.K8F1L0"/>
<evidence type="ECO:0000259" key="10">
    <source>
        <dbReference type="PROSITE" id="PS51194"/>
    </source>
</evidence>
<keyword evidence="5" id="KW-0694">RNA-binding</keyword>
<feature type="compositionally biased region" description="Polar residues" evidence="8">
    <location>
        <begin position="71"/>
        <end position="92"/>
    </location>
</feature>
<dbReference type="RefSeq" id="XP_007511887.1">
    <property type="nucleotide sequence ID" value="XM_007511825.1"/>
</dbReference>
<dbReference type="InterPro" id="IPR059023">
    <property type="entry name" value="RNA_hel_CTD"/>
</dbReference>
<dbReference type="KEGG" id="bpg:Bathy07g01320"/>
<dbReference type="SUPFAM" id="SSF52540">
    <property type="entry name" value="P-loop containing nucleoside triphosphate hydrolases"/>
    <property type="match status" value="1"/>
</dbReference>
<feature type="compositionally biased region" description="Acidic residues" evidence="8">
    <location>
        <begin position="208"/>
        <end position="217"/>
    </location>
</feature>
<name>K8F1L0_9CHLO</name>
<dbReference type="InterPro" id="IPR048333">
    <property type="entry name" value="HA2_WH"/>
</dbReference>
<keyword evidence="12" id="KW-1185">Reference proteome</keyword>
<dbReference type="InterPro" id="IPR011545">
    <property type="entry name" value="DEAD/DEAH_box_helicase_dom"/>
</dbReference>
<dbReference type="PANTHER" id="PTHR18934:SF237">
    <property type="entry name" value="ATP-DEPENDENT DNA_RNA HELICASE DHX36"/>
    <property type="match status" value="1"/>
</dbReference>
<dbReference type="Pfam" id="PF04408">
    <property type="entry name" value="WHD_HA2"/>
    <property type="match status" value="1"/>
</dbReference>
<evidence type="ECO:0000256" key="1">
    <source>
        <dbReference type="ARBA" id="ARBA00022741"/>
    </source>
</evidence>
<keyword evidence="4" id="KW-0067">ATP-binding</keyword>
<dbReference type="PROSITE" id="PS51194">
    <property type="entry name" value="HELICASE_CTER"/>
    <property type="match status" value="1"/>
</dbReference>
<feature type="domain" description="Helicase ATP-binding" evidence="9">
    <location>
        <begin position="573"/>
        <end position="740"/>
    </location>
</feature>
<dbReference type="GO" id="GO:0005634">
    <property type="term" value="C:nucleus"/>
    <property type="evidence" value="ECO:0007669"/>
    <property type="project" value="TreeGrafter"/>
</dbReference>
<dbReference type="GO" id="GO:0004386">
    <property type="term" value="F:helicase activity"/>
    <property type="evidence" value="ECO:0007669"/>
    <property type="project" value="UniProtKB-KW"/>
</dbReference>
<dbReference type="InterPro" id="IPR011709">
    <property type="entry name" value="DEAD-box_helicase_OB_fold"/>
</dbReference>
<feature type="region of interest" description="Disordered" evidence="8">
    <location>
        <begin position="1258"/>
        <end position="1278"/>
    </location>
</feature>
<feature type="compositionally biased region" description="Basic residues" evidence="8">
    <location>
        <begin position="1170"/>
        <end position="1180"/>
    </location>
</feature>
<dbReference type="InterPro" id="IPR007502">
    <property type="entry name" value="Helicase-assoc_dom"/>
</dbReference>
<sequence>MGPNRGGGRRTGGGGHQNGQKEMSKEKVKMQKEKEEKMKRRRESTATTEHGRGGNGGRGGGRGGGGRGSGTSNASEKIDMTSAQQNMVGNLISSLSLTGGRGASAGGSASSAIRTDVDQDDVDRKCFEELTRKKGFAESQAKKAMEKTTAQRAKDGDLAQGFNEQKKRRVHRAMDWLILNCSYEELPEAFKKSAKEARDSRKKKKGGEEEDDEDDEVGATASSSSRETDVTKELFFAGFGKKIAKMAVLNARGEENKKGDVALDDLLSAMSESLKKTALKRAKLAFAESGLEDASKERIEEILLDARREELADIGGLDVEDIEDDNFAQFEIQMKGVVSLGKKKPTHATLSLDFRRSKLYPFEPPRVHFTHPTLTFGRQAAVTRALVEVSASEEYLGEPMLDGLIDWLSGDGPLDAMEKYRVNAETLIDAYYEDDDEEENENEDDNNKGGIPRPKTLTNAVPTTSNKGAPLSQNDRLKIQSERDKKFAEQKKAMLKHEAQTQSQRDAEALKNLQVLGERIQIEEAKALTLPKNVETSKALKSQLENKLMQKESDPMMKVRERLPSWSKRHALIEAIERNQVCVVVGETGCGKTTQLPQFILDNEIAKERGATTSIICTQPRRISATSVARRVAQERNETIGKTVGYSIRLESKQSRETRIMFCTTGVLLRRLTEDPLLAKATHIVVDEVHERSLDSDFLLVLLRDVLPHRPTLKVILMSATLDAGQFQRYFKKACVLTIPGFTHPVQEHFLEDILNATGYQPKHGSEYCIRIPKMKYRDQIQMSPDEVRFHESLKRSGRYPEGVLHALRNLDEEKINYELVVELLEKIVQTTPQEGAILVFMPGLAEIQKLHESCAASRVLFKATDNGTYLIALHSALATSESTIAFDKPKSKSSRKIIISTNIAETSITIDDVVYVLDSGKVKENGYDPSTRMLQLKEQWISRASAKQRRGRAGRVQPGQCYRLYSRRYHDEVFAERQEAEIKRVPLEGLCLQIQLQRMSGGISGFLSRALEPPESNAVDVAVKTLKRLGALDDRDNLTPLGAHLANLPVDVRVGKMLLYGCVLGCLDPTLTIAAVLGSRSPFLSPLEMREEADEAKMQFSDNDFSDHLTILNAYNAWREAKNNGKNFEKDFCRDNFLSMKGLYGIAEQRTQFVKLLREAGFLNEQRKKTTTTKQKKKVATVEKTGSNGGGIPKPRGGVPVVVNEDNEDDEEDEDEEKKPAWESANRHATNVRLLKACLVAGLYPNVSRVESVNMNVQSSGNRGRSNTTSNIVFGSSQPPPKLKYLAEDTGKEAPIQIHPSSINAKAKQFPTRWLVYHERVQTASIFMRDCTSVTPYQLLLFGGKIDVQHSAGTIRMDGWATFEANARIGVLLKEIRAALDGLLREKIENPEAEENARGETIVTTILQLLNSEAASSL</sequence>
<feature type="compositionally biased region" description="Basic and acidic residues" evidence="8">
    <location>
        <begin position="22"/>
        <end position="38"/>
    </location>
</feature>
<dbReference type="PROSITE" id="PS51192">
    <property type="entry name" value="HELICASE_ATP_BIND_1"/>
    <property type="match status" value="1"/>
</dbReference>
<evidence type="ECO:0000256" key="8">
    <source>
        <dbReference type="SAM" id="MobiDB-lite"/>
    </source>
</evidence>
<comment type="similarity">
    <text evidence="6">Belongs to the DExH box helicase family.</text>
</comment>
<dbReference type="FunFam" id="1.20.120.1080:FF:000002">
    <property type="entry name" value="Putative ATP-dependent RNA helicase DHX36"/>
    <property type="match status" value="1"/>
</dbReference>
<dbReference type="Pfam" id="PF05773">
    <property type="entry name" value="RWD"/>
    <property type="match status" value="1"/>
</dbReference>
<evidence type="ECO:0000313" key="11">
    <source>
        <dbReference type="EMBL" id="CCO65975.1"/>
    </source>
</evidence>
<keyword evidence="2" id="KW-0378">Hydrolase</keyword>
<accession>K8F1L0</accession>
<gene>
    <name evidence="11" type="ORF">Bathy07g01320</name>
</gene>
<dbReference type="PANTHER" id="PTHR18934">
    <property type="entry name" value="ATP-DEPENDENT RNA HELICASE"/>
    <property type="match status" value="1"/>
</dbReference>